<dbReference type="GO" id="GO:0003700">
    <property type="term" value="F:DNA-binding transcription factor activity"/>
    <property type="evidence" value="ECO:0007669"/>
    <property type="project" value="TreeGrafter"/>
</dbReference>
<reference evidence="1 2" key="1">
    <citation type="submission" date="2018-03" db="EMBL/GenBank/DDBJ databases">
        <title>Genomic Encyclopedia of Type Strains, Phase III (KMG-III): the genomes of soil and plant-associated and newly described type strains.</title>
        <authorList>
            <person name="Whitman W."/>
        </authorList>
    </citation>
    <scope>NUCLEOTIDE SEQUENCE [LARGE SCALE GENOMIC DNA]</scope>
    <source>
        <strain evidence="1 2">CGMCC 4.7097</strain>
    </source>
</reference>
<dbReference type="InterPro" id="IPR036390">
    <property type="entry name" value="WH_DNA-bd_sf"/>
</dbReference>
<dbReference type="Pfam" id="PF02082">
    <property type="entry name" value="Rrf2"/>
    <property type="match status" value="1"/>
</dbReference>
<gene>
    <name evidence="1" type="ORF">B0I31_102630</name>
</gene>
<dbReference type="EMBL" id="PYAX01000002">
    <property type="protein sequence ID" value="PSL57651.1"/>
    <property type="molecule type" value="Genomic_DNA"/>
</dbReference>
<evidence type="ECO:0000313" key="1">
    <source>
        <dbReference type="EMBL" id="PSL57651.1"/>
    </source>
</evidence>
<dbReference type="NCBIfam" id="TIGR00738">
    <property type="entry name" value="rrf2_super"/>
    <property type="match status" value="1"/>
</dbReference>
<dbReference type="InterPro" id="IPR030489">
    <property type="entry name" value="TR_Rrf2-type_CS"/>
</dbReference>
<comment type="caution">
    <text evidence="1">The sequence shown here is derived from an EMBL/GenBank/DDBJ whole genome shotgun (WGS) entry which is preliminary data.</text>
</comment>
<sequence length="152" mass="16194">MVVVKMTEGVEWALHCCLDLAWAGDTPVPAARLAAHHGLPPAYLTKQLQALGRAGIVRSTPGPRGGYLLDRPPHTVTLMDVVAAVDGADPAFRCTEIRAGGPHTTRCAIDTAMARADLAWRRELAARTLADLDADVRRADPDAPAATRARLT</sequence>
<dbReference type="InterPro" id="IPR036388">
    <property type="entry name" value="WH-like_DNA-bd_sf"/>
</dbReference>
<evidence type="ECO:0000313" key="2">
    <source>
        <dbReference type="Proteomes" id="UP000241118"/>
    </source>
</evidence>
<dbReference type="SUPFAM" id="SSF46785">
    <property type="entry name" value="Winged helix' DNA-binding domain"/>
    <property type="match status" value="1"/>
</dbReference>
<dbReference type="PROSITE" id="PS01332">
    <property type="entry name" value="HTH_RRF2_1"/>
    <property type="match status" value="1"/>
</dbReference>
<dbReference type="PROSITE" id="PS51197">
    <property type="entry name" value="HTH_RRF2_2"/>
    <property type="match status" value="1"/>
</dbReference>
<organism evidence="1 2">
    <name type="scientific">Saccharothrix carnea</name>
    <dbReference type="NCBI Taxonomy" id="1280637"/>
    <lineage>
        <taxon>Bacteria</taxon>
        <taxon>Bacillati</taxon>
        <taxon>Actinomycetota</taxon>
        <taxon>Actinomycetes</taxon>
        <taxon>Pseudonocardiales</taxon>
        <taxon>Pseudonocardiaceae</taxon>
        <taxon>Saccharothrix</taxon>
    </lineage>
</organism>
<proteinExistence type="predicted"/>
<accession>A0A2P8IGR7</accession>
<dbReference type="PANTHER" id="PTHR33221:SF13">
    <property type="entry name" value="TRANSCRIPTIONAL REGULATOR-RELATED"/>
    <property type="match status" value="1"/>
</dbReference>
<dbReference type="Gene3D" id="1.10.10.10">
    <property type="entry name" value="Winged helix-like DNA-binding domain superfamily/Winged helix DNA-binding domain"/>
    <property type="match status" value="1"/>
</dbReference>
<dbReference type="AlphaFoldDB" id="A0A2P8IGR7"/>
<dbReference type="GO" id="GO:0005829">
    <property type="term" value="C:cytosol"/>
    <property type="evidence" value="ECO:0007669"/>
    <property type="project" value="TreeGrafter"/>
</dbReference>
<dbReference type="InterPro" id="IPR000944">
    <property type="entry name" value="Tscrpt_reg_Rrf2"/>
</dbReference>
<protein>
    <submittedName>
        <fullName evidence="1">BadM/Rrf2 family transcriptional regulator</fullName>
    </submittedName>
</protein>
<keyword evidence="2" id="KW-1185">Reference proteome</keyword>
<dbReference type="Proteomes" id="UP000241118">
    <property type="component" value="Unassembled WGS sequence"/>
</dbReference>
<name>A0A2P8IGR7_SACCR</name>
<dbReference type="PANTHER" id="PTHR33221">
    <property type="entry name" value="WINGED HELIX-TURN-HELIX TRANSCRIPTIONAL REGULATOR, RRF2 FAMILY"/>
    <property type="match status" value="1"/>
</dbReference>